<dbReference type="EMBL" id="BPLQ01004098">
    <property type="protein sequence ID" value="GIY05534.1"/>
    <property type="molecule type" value="Genomic_DNA"/>
</dbReference>
<feature type="region of interest" description="Disordered" evidence="1">
    <location>
        <begin position="1"/>
        <end position="26"/>
    </location>
</feature>
<evidence type="ECO:0000313" key="2">
    <source>
        <dbReference type="EMBL" id="GIY05534.1"/>
    </source>
</evidence>
<keyword evidence="3" id="KW-1185">Reference proteome</keyword>
<evidence type="ECO:0000256" key="1">
    <source>
        <dbReference type="SAM" id="MobiDB-lite"/>
    </source>
</evidence>
<dbReference type="AlphaFoldDB" id="A0AAV4QA51"/>
<gene>
    <name evidence="2" type="ORF">CDAR_49331</name>
</gene>
<sequence length="96" mass="10780">MQRSHPPQTESRRSLSSPSKSHLIGSRQRDPWLLCIRNQICRLLGTRASPNKHLMSTCMEKGGINDSEPMPPMIIITIRTALDTTPPSMGRNAWNS</sequence>
<proteinExistence type="predicted"/>
<dbReference type="Proteomes" id="UP001054837">
    <property type="component" value="Unassembled WGS sequence"/>
</dbReference>
<comment type="caution">
    <text evidence="2">The sequence shown here is derived from an EMBL/GenBank/DDBJ whole genome shotgun (WGS) entry which is preliminary data.</text>
</comment>
<protein>
    <submittedName>
        <fullName evidence="2">Uncharacterized protein</fullName>
    </submittedName>
</protein>
<reference evidence="2 3" key="1">
    <citation type="submission" date="2021-06" db="EMBL/GenBank/DDBJ databases">
        <title>Caerostris darwini draft genome.</title>
        <authorList>
            <person name="Kono N."/>
            <person name="Arakawa K."/>
        </authorList>
    </citation>
    <scope>NUCLEOTIDE SEQUENCE [LARGE SCALE GENOMIC DNA]</scope>
</reference>
<name>A0AAV4QA51_9ARAC</name>
<organism evidence="2 3">
    <name type="scientific">Caerostris darwini</name>
    <dbReference type="NCBI Taxonomy" id="1538125"/>
    <lineage>
        <taxon>Eukaryota</taxon>
        <taxon>Metazoa</taxon>
        <taxon>Ecdysozoa</taxon>
        <taxon>Arthropoda</taxon>
        <taxon>Chelicerata</taxon>
        <taxon>Arachnida</taxon>
        <taxon>Araneae</taxon>
        <taxon>Araneomorphae</taxon>
        <taxon>Entelegynae</taxon>
        <taxon>Araneoidea</taxon>
        <taxon>Araneidae</taxon>
        <taxon>Caerostris</taxon>
    </lineage>
</organism>
<evidence type="ECO:0000313" key="3">
    <source>
        <dbReference type="Proteomes" id="UP001054837"/>
    </source>
</evidence>
<feature type="compositionally biased region" description="Low complexity" evidence="1">
    <location>
        <begin position="14"/>
        <end position="26"/>
    </location>
</feature>
<accession>A0AAV4QA51</accession>